<dbReference type="AlphaFoldDB" id="A0ABD1YK73"/>
<dbReference type="InterPro" id="IPR055378">
    <property type="entry name" value="GH3_C"/>
</dbReference>
<gene>
    <name evidence="5" type="ORF">R1flu_015809</name>
</gene>
<dbReference type="Pfam" id="PF23571">
    <property type="entry name" value="GH3_M"/>
    <property type="match status" value="1"/>
</dbReference>
<evidence type="ECO:0000313" key="5">
    <source>
        <dbReference type="EMBL" id="KAL2631123.1"/>
    </source>
</evidence>
<feature type="region of interest" description="Disordered" evidence="2">
    <location>
        <begin position="1"/>
        <end position="28"/>
    </location>
</feature>
<dbReference type="EMBL" id="JBHFFA010000004">
    <property type="protein sequence ID" value="KAL2631123.1"/>
    <property type="molecule type" value="Genomic_DNA"/>
</dbReference>
<evidence type="ECO:0000256" key="1">
    <source>
        <dbReference type="ARBA" id="ARBA00008068"/>
    </source>
</evidence>
<keyword evidence="6" id="KW-1185">Reference proteome</keyword>
<reference evidence="5 6" key="1">
    <citation type="submission" date="2024-09" db="EMBL/GenBank/DDBJ databases">
        <title>Chromosome-scale assembly of Riccia fluitans.</title>
        <authorList>
            <person name="Paukszto L."/>
            <person name="Sawicki J."/>
            <person name="Karawczyk K."/>
            <person name="Piernik-Szablinska J."/>
            <person name="Szczecinska M."/>
            <person name="Mazdziarz M."/>
        </authorList>
    </citation>
    <scope>NUCLEOTIDE SEQUENCE [LARGE SCALE GENOMIC DNA]</scope>
    <source>
        <strain evidence="5">Rf_01</strain>
        <tissue evidence="5">Aerial parts of the thallus</tissue>
    </source>
</reference>
<comment type="similarity">
    <text evidence="1">Belongs to the IAA-amido conjugating enzyme family.</text>
</comment>
<dbReference type="InterPro" id="IPR055377">
    <property type="entry name" value="GH3_M"/>
</dbReference>
<accession>A0ABD1YK73</accession>
<organism evidence="5 6">
    <name type="scientific">Riccia fluitans</name>
    <dbReference type="NCBI Taxonomy" id="41844"/>
    <lineage>
        <taxon>Eukaryota</taxon>
        <taxon>Viridiplantae</taxon>
        <taxon>Streptophyta</taxon>
        <taxon>Embryophyta</taxon>
        <taxon>Marchantiophyta</taxon>
        <taxon>Marchantiopsida</taxon>
        <taxon>Marchantiidae</taxon>
        <taxon>Marchantiales</taxon>
        <taxon>Ricciaceae</taxon>
        <taxon>Riccia</taxon>
    </lineage>
</organism>
<evidence type="ECO:0000256" key="2">
    <source>
        <dbReference type="SAM" id="MobiDB-lite"/>
    </source>
</evidence>
<dbReference type="PANTHER" id="PTHR31901">
    <property type="entry name" value="GH3 DOMAIN-CONTAINING PROTEIN"/>
    <property type="match status" value="1"/>
</dbReference>
<feature type="domain" description="GH3 C-terminal" evidence="4">
    <location>
        <begin position="468"/>
        <end position="585"/>
    </location>
</feature>
<dbReference type="Pfam" id="PF03321">
    <property type="entry name" value="GH3"/>
    <property type="match status" value="1"/>
</dbReference>
<proteinExistence type="inferred from homology"/>
<protein>
    <submittedName>
        <fullName evidence="5">Uncharacterized protein</fullName>
    </submittedName>
</protein>
<feature type="domain" description="GH3 middle" evidence="3">
    <location>
        <begin position="377"/>
        <end position="452"/>
    </location>
</feature>
<dbReference type="Proteomes" id="UP001605036">
    <property type="component" value="Unassembled WGS sequence"/>
</dbReference>
<evidence type="ECO:0000259" key="4">
    <source>
        <dbReference type="Pfam" id="PF23572"/>
    </source>
</evidence>
<sequence length="622" mass="70505">MAGDDPRSKPKYGVEEPKDREVQAEFHDEWRERERKSLEYLEEITSNPRLHQERLLQQILEKNANSHYLQQFGMNGATDVQTFRKLLPVCDYEDIRPLIQRIADGDKSQLLSGDPVVELIVSTGTTGGECKLLPITEEDRSTRILMSGLNMPILNKNLPGLEKGKCLYFYFLQPGSKSEGGLMRRGAFPSLIHSQVERSVKNLADPSFRRTSPDALIYCSNYEESTYCHLICGLLQLEEVLRIMGTFSSTLLRTVRNLEEWWPEICEDLATGTLSTRRVQSDFVRGVVQPYLRADPELADLVRRECSKKSKKGLLKRLWPNCKILDTICTGTMAAYTPILSHYGDDIPLICSSMYNASEGFFGQNMDSMAPPDRIYYTLIPTIAYYEFIPIPVEGEGEQNNQEILDLTNVEEGKDYEILITTVSGLCRYRMGDVLKVVGFYNAAPKFQFVRRTSVVLSVDCEKIDEKELHLGVTKAAKLVEENVGSMLEDYTSRVDLSTSPPHYVIFMEFRNEEHIVESIPAEVLEKCCALLESTFDANAFYKSFKANSFIGPLELQIVKEGTFQRVAEVSFSRGASPTQYKTPRGLGPQHSPHLEVLKYGLIHRHIHQSSTFATPIEVQLG</sequence>
<name>A0ABD1YK73_9MARC</name>
<comment type="caution">
    <text evidence="5">The sequence shown here is derived from an EMBL/GenBank/DDBJ whole genome shotgun (WGS) entry which is preliminary data.</text>
</comment>
<dbReference type="InterPro" id="IPR004993">
    <property type="entry name" value="GH3"/>
</dbReference>
<dbReference type="Pfam" id="PF23572">
    <property type="entry name" value="GH3_C"/>
    <property type="match status" value="1"/>
</dbReference>
<dbReference type="PANTHER" id="PTHR31901:SF9">
    <property type="entry name" value="GH3 DOMAIN-CONTAINING PROTEIN"/>
    <property type="match status" value="1"/>
</dbReference>
<evidence type="ECO:0000313" key="6">
    <source>
        <dbReference type="Proteomes" id="UP001605036"/>
    </source>
</evidence>
<evidence type="ECO:0000259" key="3">
    <source>
        <dbReference type="Pfam" id="PF23571"/>
    </source>
</evidence>